<proteinExistence type="predicted"/>
<reference evidence="2" key="1">
    <citation type="submission" date="2017-09" db="EMBL/GenBank/DDBJ databases">
        <title>Depth-based differentiation of microbial function through sediment-hosted aquifers and enrichment of novel symbionts in the deep terrestrial subsurface.</title>
        <authorList>
            <person name="Probst A.J."/>
            <person name="Ladd B."/>
            <person name="Jarett J.K."/>
            <person name="Geller-Mcgrath D.E."/>
            <person name="Sieber C.M.K."/>
            <person name="Emerson J.B."/>
            <person name="Anantharaman K."/>
            <person name="Thomas B.C."/>
            <person name="Malmstrom R."/>
            <person name="Stieglmeier M."/>
            <person name="Klingl A."/>
            <person name="Woyke T."/>
            <person name="Ryan C.M."/>
            <person name="Banfield J.F."/>
        </authorList>
    </citation>
    <scope>NUCLEOTIDE SEQUENCE [LARGE SCALE GENOMIC DNA]</scope>
</reference>
<sequence>MPKNRTRVILTPEAKLYKATQALFILQARQIDMSNKDMREILACDQAEIDAVAKVVNKTLKK</sequence>
<dbReference type="Proteomes" id="UP000230094">
    <property type="component" value="Unassembled WGS sequence"/>
</dbReference>
<gene>
    <name evidence="1" type="ORF">COU49_03010</name>
</gene>
<protein>
    <submittedName>
        <fullName evidence="1">Uncharacterized protein</fullName>
    </submittedName>
</protein>
<evidence type="ECO:0000313" key="1">
    <source>
        <dbReference type="EMBL" id="PIR68120.1"/>
    </source>
</evidence>
<dbReference type="EMBL" id="PFCQ01000014">
    <property type="protein sequence ID" value="PIR68120.1"/>
    <property type="molecule type" value="Genomic_DNA"/>
</dbReference>
<dbReference type="AlphaFoldDB" id="A0A2H0TAS1"/>
<comment type="caution">
    <text evidence="1">The sequence shown here is derived from an EMBL/GenBank/DDBJ whole genome shotgun (WGS) entry which is preliminary data.</text>
</comment>
<name>A0A2H0TAS1_9BACT</name>
<organism evidence="1 2">
    <name type="scientific">Candidatus Nomurabacteria bacterium CG10_big_fil_rev_8_21_14_0_10_35_16</name>
    <dbReference type="NCBI Taxonomy" id="1974731"/>
    <lineage>
        <taxon>Bacteria</taxon>
        <taxon>Candidatus Nomuraibacteriota</taxon>
    </lineage>
</organism>
<evidence type="ECO:0000313" key="2">
    <source>
        <dbReference type="Proteomes" id="UP000230094"/>
    </source>
</evidence>
<accession>A0A2H0TAS1</accession>